<feature type="binding site" evidence="11 13">
    <location>
        <begin position="176"/>
        <end position="185"/>
    </location>
    <ligand>
        <name>FMN</name>
        <dbReference type="ChEBI" id="CHEBI:58210"/>
    </ligand>
</feature>
<feature type="binding site" evidence="11 13">
    <location>
        <begin position="549"/>
        <end position="553"/>
    </location>
    <ligand>
        <name>NADP(+)</name>
        <dbReference type="ChEBI" id="CHEBI:58349"/>
    </ligand>
</feature>
<feature type="compositionally biased region" description="Polar residues" evidence="14">
    <location>
        <begin position="1"/>
        <end position="18"/>
    </location>
</feature>
<dbReference type="InterPro" id="IPR001094">
    <property type="entry name" value="Flavdoxin-like"/>
</dbReference>
<dbReference type="PROSITE" id="PS51384">
    <property type="entry name" value="FAD_FR"/>
    <property type="match status" value="1"/>
</dbReference>
<evidence type="ECO:0000256" key="6">
    <source>
        <dbReference type="ARBA" id="ARBA00022857"/>
    </source>
</evidence>
<comment type="subunit">
    <text evidence="11 12">Alpha(8)-beta(8). The alpha component is a flavoprotein, the beta component is a hemoprotein.</text>
</comment>
<evidence type="ECO:0000313" key="18">
    <source>
        <dbReference type="Proteomes" id="UP000092741"/>
    </source>
</evidence>
<dbReference type="InterPro" id="IPR017938">
    <property type="entry name" value="Riboflavin_synthase-like_b-brl"/>
</dbReference>
<feature type="binding site" evidence="11 13">
    <location>
        <position position="585"/>
    </location>
    <ligand>
        <name>NADP(+)</name>
        <dbReference type="ChEBI" id="CHEBI:58349"/>
    </ligand>
</feature>
<dbReference type="Pfam" id="PF00258">
    <property type="entry name" value="Flavodoxin_1"/>
    <property type="match status" value="1"/>
</dbReference>
<dbReference type="GO" id="GO:0010181">
    <property type="term" value="F:FMN binding"/>
    <property type="evidence" value="ECO:0007669"/>
    <property type="project" value="InterPro"/>
</dbReference>
<evidence type="ECO:0000256" key="4">
    <source>
        <dbReference type="ARBA" id="ARBA00022643"/>
    </source>
</evidence>
<evidence type="ECO:0000256" key="3">
    <source>
        <dbReference type="ARBA" id="ARBA00022630"/>
    </source>
</evidence>
<dbReference type="InterPro" id="IPR001709">
    <property type="entry name" value="Flavoprot_Pyr_Nucl_cyt_Rdtase"/>
</dbReference>
<dbReference type="Pfam" id="PF00667">
    <property type="entry name" value="FAD_binding_1"/>
    <property type="match status" value="1"/>
</dbReference>
<dbReference type="GO" id="GO:0050660">
    <property type="term" value="F:flavin adenine dinucleotide binding"/>
    <property type="evidence" value="ECO:0007669"/>
    <property type="project" value="InterPro"/>
</dbReference>
<feature type="binding site" evidence="11 13">
    <location>
        <begin position="543"/>
        <end position="544"/>
    </location>
    <ligand>
        <name>NADP(+)</name>
        <dbReference type="ChEBI" id="CHEBI:58349"/>
    </ligand>
</feature>
<feature type="binding site" evidence="11 13">
    <location>
        <begin position="93"/>
        <end position="98"/>
    </location>
    <ligand>
        <name>FMN</name>
        <dbReference type="ChEBI" id="CHEBI:58210"/>
    </ligand>
</feature>
<dbReference type="InterPro" id="IPR017927">
    <property type="entry name" value="FAD-bd_FR_type"/>
</dbReference>
<keyword evidence="3 11" id="KW-0285">Flavoprotein</keyword>
<dbReference type="Gene3D" id="3.40.50.80">
    <property type="entry name" value="Nucleotide-binding domain of ferredoxin-NADP reductase (FNR) module"/>
    <property type="match status" value="1"/>
</dbReference>
<feature type="domain" description="Flavodoxin-like" evidence="15">
    <location>
        <begin position="87"/>
        <end position="225"/>
    </location>
</feature>
<evidence type="ECO:0000313" key="17">
    <source>
        <dbReference type="EMBL" id="ANQ13635.1"/>
    </source>
</evidence>
<evidence type="ECO:0000256" key="14">
    <source>
        <dbReference type="SAM" id="MobiDB-lite"/>
    </source>
</evidence>
<keyword evidence="18" id="KW-1185">Reference proteome</keyword>
<dbReference type="InterPro" id="IPR003097">
    <property type="entry name" value="CysJ-like_FAD-binding"/>
</dbReference>
<dbReference type="InterPro" id="IPR023173">
    <property type="entry name" value="NADPH_Cyt_P450_Rdtase_alpha"/>
</dbReference>
<dbReference type="GO" id="GO:0019344">
    <property type="term" value="P:cysteine biosynthetic process"/>
    <property type="evidence" value="ECO:0007669"/>
    <property type="project" value="UniProtKB-KW"/>
</dbReference>
<feature type="binding site" evidence="11 13">
    <location>
        <position position="346"/>
    </location>
    <ligand>
        <name>FAD</name>
        <dbReference type="ChEBI" id="CHEBI:57692"/>
    </ligand>
</feature>
<evidence type="ECO:0000256" key="13">
    <source>
        <dbReference type="PIRSR" id="PIRSR000207-1"/>
    </source>
</evidence>
<dbReference type="InterPro" id="IPR010199">
    <property type="entry name" value="CysJ"/>
</dbReference>
<dbReference type="PRINTS" id="PR00371">
    <property type="entry name" value="FPNCR"/>
</dbReference>
<dbReference type="InterPro" id="IPR039261">
    <property type="entry name" value="FNR_nucleotide-bd"/>
</dbReference>
<keyword evidence="8 11" id="KW-0560">Oxidoreductase</keyword>
<dbReference type="Gene3D" id="1.20.990.10">
    <property type="entry name" value="NADPH-cytochrome p450 Reductase, Chain A, domain 3"/>
    <property type="match status" value="1"/>
</dbReference>
<feature type="binding site" evidence="11 13">
    <location>
        <position position="434"/>
    </location>
    <ligand>
        <name>FAD</name>
        <dbReference type="ChEBI" id="CHEBI:57692"/>
    </ligand>
</feature>
<dbReference type="GO" id="GO:0004783">
    <property type="term" value="F:sulfite reductase (NADPH) activity"/>
    <property type="evidence" value="ECO:0007669"/>
    <property type="project" value="UniProtKB-UniRule"/>
</dbReference>
<dbReference type="PROSITE" id="PS50902">
    <property type="entry name" value="FLAVODOXIN_LIKE"/>
    <property type="match status" value="1"/>
</dbReference>
<feature type="binding site" evidence="11 13">
    <location>
        <begin position="443"/>
        <end position="446"/>
    </location>
    <ligand>
        <name>FAD</name>
        <dbReference type="ChEBI" id="CHEBI:57692"/>
    </ligand>
</feature>
<keyword evidence="5 11" id="KW-0274">FAD</keyword>
<dbReference type="GO" id="GO:0005829">
    <property type="term" value="C:cytosol"/>
    <property type="evidence" value="ECO:0007669"/>
    <property type="project" value="TreeGrafter"/>
</dbReference>
<dbReference type="RefSeq" id="WP_020334601.1">
    <property type="nucleotide sequence ID" value="NZ_ATFJ01000025.1"/>
</dbReference>
<evidence type="ECO:0000256" key="1">
    <source>
        <dbReference type="ARBA" id="ARBA00022448"/>
    </source>
</evidence>
<evidence type="ECO:0000256" key="11">
    <source>
        <dbReference type="HAMAP-Rule" id="MF_01541"/>
    </source>
</evidence>
<dbReference type="CDD" id="cd06199">
    <property type="entry name" value="SiR"/>
    <property type="match status" value="1"/>
</dbReference>
<dbReference type="KEGG" id="vna:PN96_14955"/>
<evidence type="ECO:0000256" key="12">
    <source>
        <dbReference type="PIRNR" id="PIRNR000207"/>
    </source>
</evidence>
<organism evidence="17 18">
    <name type="scientific">Vibrio natriegens NBRC 15636 = ATCC 14048 = DSM 759</name>
    <dbReference type="NCBI Taxonomy" id="1219067"/>
    <lineage>
        <taxon>Bacteria</taxon>
        <taxon>Pseudomonadati</taxon>
        <taxon>Pseudomonadota</taxon>
        <taxon>Gammaproteobacteria</taxon>
        <taxon>Vibrionales</taxon>
        <taxon>Vibrionaceae</taxon>
        <taxon>Vibrio</taxon>
    </lineage>
</organism>
<keyword evidence="2 11" id="KW-0028">Amino-acid biosynthesis</keyword>
<dbReference type="HAMAP" id="MF_01541">
    <property type="entry name" value="CysJ"/>
    <property type="match status" value="1"/>
</dbReference>
<dbReference type="FunFam" id="3.40.50.80:FF:000001">
    <property type="entry name" value="NADPH--cytochrome P450 reductase 1"/>
    <property type="match status" value="1"/>
</dbReference>
<feature type="region of interest" description="Disordered" evidence="14">
    <location>
        <begin position="1"/>
        <end position="32"/>
    </location>
</feature>
<name>A0AAN0Y454_VIBNA</name>
<sequence>MSFQKNEYSHNNVSDDNNGQGGVPPIASPLNDQQFNSLQNTVSGLSSQQLAWVSGYFWGLAQNQPSAAATPITQAAAAVSAKPAGKLSVIFASQTGNAKGVAEALEQEAKAEGIAVELFDASDYKGKNLAKETHVIFVASTNGEGEAPDNAIELHEFLQSKKAPKLPNLQYGVIALGDSSYEFFCQTGKDFDTYLSKLGAKPFIDRIDCDVDYEAPATEWRKSALEKVKETLSSGNEAEVVQLPVGQAATTHSQYNKQNPYTATLLTSQKITGRDSGKDVRHIEIDLEDSGLTYQPGDALGVWYENSSELANAVLGKVGLSGVETVEVDGESLSIHSALVSKYEITTSNPQFVTKFAELSGSKKLQKLVEDKDKLREYSANTQIVDVLAEKKTKLTADELVGLLRRLTPRLYSIASSQAEVDEEVHLTVGLVEYDHNEEKRYGGASSFLAQRLEEGGEVKVFIEHNNNFKLPEDDNTPIIMVGPGTGIAPFRSFIQERENRDAEGKNWLFFGDRTFTQDFLYQVEWQKYLKSGALSRLDVAFSRDQVEKVYVQHRILENAEQVWQWIQEGAYIYVCGDATRMAKDVHDALVIVAEQEGKLARDEAEQFINDLRKAKRYQRDVY</sequence>
<evidence type="ECO:0000256" key="9">
    <source>
        <dbReference type="ARBA" id="ARBA00023192"/>
    </source>
</evidence>
<keyword evidence="1 11" id="KW-0813">Transport</keyword>
<dbReference type="InterPro" id="IPR008254">
    <property type="entry name" value="Flavodoxin/NO_synth"/>
</dbReference>
<dbReference type="SUPFAM" id="SSF52343">
    <property type="entry name" value="Ferredoxin reductase-like, C-terminal NADP-linked domain"/>
    <property type="match status" value="1"/>
</dbReference>
<dbReference type="InterPro" id="IPR029039">
    <property type="entry name" value="Flavoprotein-like_sf"/>
</dbReference>
<dbReference type="NCBIfam" id="TIGR01931">
    <property type="entry name" value="cysJ"/>
    <property type="match status" value="1"/>
</dbReference>
<dbReference type="PANTHER" id="PTHR19384:SF128">
    <property type="entry name" value="NADPH OXIDOREDUCTASE A"/>
    <property type="match status" value="1"/>
</dbReference>
<feature type="binding site" evidence="11 13">
    <location>
        <begin position="140"/>
        <end position="143"/>
    </location>
    <ligand>
        <name>FMN</name>
        <dbReference type="ChEBI" id="CHEBI:58210"/>
    </ligand>
</feature>
<evidence type="ECO:0000256" key="5">
    <source>
        <dbReference type="ARBA" id="ARBA00022827"/>
    </source>
</evidence>
<feature type="binding site" evidence="11 13">
    <location>
        <begin position="428"/>
        <end position="430"/>
    </location>
    <ligand>
        <name>FAD</name>
        <dbReference type="ChEBI" id="CHEBI:57692"/>
    </ligand>
</feature>
<dbReference type="Pfam" id="PF00175">
    <property type="entry name" value="NAD_binding_1"/>
    <property type="match status" value="1"/>
</dbReference>
<keyword evidence="7 11" id="KW-0249">Electron transport</keyword>
<reference evidence="17 18" key="1">
    <citation type="submission" date="2016-07" db="EMBL/GenBank/DDBJ databases">
        <title>Developing Vibrio natriegens as a novel, fast-growing host for biotechnology.</title>
        <authorList>
            <person name="Weinstock M.T."/>
            <person name="Hesek E.D."/>
            <person name="Wilson C.M."/>
            <person name="Gibson D.G."/>
        </authorList>
    </citation>
    <scope>NUCLEOTIDE SEQUENCE [LARGE SCALE GENOMIC DNA]</scope>
    <source>
        <strain evidence="17 18">ATCC 14048</strain>
    </source>
</reference>
<keyword evidence="9 11" id="KW-0198">Cysteine biosynthesis</keyword>
<evidence type="ECO:0000259" key="16">
    <source>
        <dbReference type="PROSITE" id="PS51384"/>
    </source>
</evidence>
<evidence type="ECO:0000256" key="2">
    <source>
        <dbReference type="ARBA" id="ARBA00022605"/>
    </source>
</evidence>
<dbReference type="InterPro" id="IPR029758">
    <property type="entry name" value="CysJ_Proteobact"/>
</dbReference>
<evidence type="ECO:0000256" key="7">
    <source>
        <dbReference type="ARBA" id="ARBA00022982"/>
    </source>
</evidence>
<comment type="similarity">
    <text evidence="11">Belongs to the NADPH-dependent sulphite reductase flavoprotein subunit CysJ family.</text>
</comment>
<dbReference type="GO" id="GO:0070814">
    <property type="term" value="P:hydrogen sulfide biosynthetic process"/>
    <property type="evidence" value="ECO:0007669"/>
    <property type="project" value="UniProtKB-UniRule"/>
</dbReference>
<dbReference type="Gene3D" id="3.40.50.360">
    <property type="match status" value="1"/>
</dbReference>
<dbReference type="SUPFAM" id="SSF52218">
    <property type="entry name" value="Flavoproteins"/>
    <property type="match status" value="1"/>
</dbReference>
<protein>
    <recommendedName>
        <fullName evidence="11 12">Sulfite reductase [NADPH] flavoprotein alpha-component</fullName>
        <shortName evidence="11 12">SiR-FP</shortName>
        <ecNumber evidence="11 12">1.8.1.2</ecNumber>
    </recommendedName>
</protein>
<dbReference type="PRINTS" id="PR00369">
    <property type="entry name" value="FLAVODOXIN"/>
</dbReference>
<dbReference type="EMBL" id="CP016345">
    <property type="protein sequence ID" value="ANQ13635.1"/>
    <property type="molecule type" value="Genomic_DNA"/>
</dbReference>
<dbReference type="SUPFAM" id="SSF63380">
    <property type="entry name" value="Riboflavin synthase domain-like"/>
    <property type="match status" value="1"/>
</dbReference>
<comment type="pathway">
    <text evidence="11 12">Sulfur metabolism; hydrogen sulfide biosynthesis; hydrogen sulfide from sulfite (NADPH route): step 1/1.</text>
</comment>
<comment type="catalytic activity">
    <reaction evidence="10 11 12">
        <text>hydrogen sulfide + 3 NADP(+) + 3 H2O = sulfite + 3 NADPH + 4 H(+)</text>
        <dbReference type="Rhea" id="RHEA:13801"/>
        <dbReference type="ChEBI" id="CHEBI:15377"/>
        <dbReference type="ChEBI" id="CHEBI:15378"/>
        <dbReference type="ChEBI" id="CHEBI:17359"/>
        <dbReference type="ChEBI" id="CHEBI:29919"/>
        <dbReference type="ChEBI" id="CHEBI:57783"/>
        <dbReference type="ChEBI" id="CHEBI:58349"/>
        <dbReference type="EC" id="1.8.1.2"/>
    </reaction>
</comment>
<feature type="binding site" evidence="11 13">
    <location>
        <position position="380"/>
    </location>
    <ligand>
        <name>FAD</name>
        <dbReference type="ChEBI" id="CHEBI:57692"/>
    </ligand>
</feature>
<accession>A0AAN0Y454</accession>
<dbReference type="PIRSF" id="PIRSF000207">
    <property type="entry name" value="SiR-FP_CysJ"/>
    <property type="match status" value="1"/>
</dbReference>
<evidence type="ECO:0000256" key="8">
    <source>
        <dbReference type="ARBA" id="ARBA00023002"/>
    </source>
</evidence>
<comment type="similarity">
    <text evidence="11">In the C-terminal section; belongs to the flavoprotein pyridine nucleotide cytochrome reductase family.</text>
</comment>
<evidence type="ECO:0000256" key="10">
    <source>
        <dbReference type="ARBA" id="ARBA00052219"/>
    </source>
</evidence>
<keyword evidence="4 11" id="KW-0288">FMN</keyword>
<dbReference type="Proteomes" id="UP000092741">
    <property type="component" value="Chromosome 1"/>
</dbReference>
<comment type="function">
    <text evidence="11 12">Component of the sulfite reductase complex that catalyzes the 6-electron reduction of sulfite to sulfide. This is one of several activities required for the biosynthesis of L-cysteine from sulfate. The flavoprotein component catalyzes the electron flow from NADPH -&gt; FAD -&gt; FMN to the hemoprotein component.</text>
</comment>
<dbReference type="AlphaFoldDB" id="A0AAN0Y454"/>
<keyword evidence="6 11" id="KW-0521">NADP</keyword>
<gene>
    <name evidence="11" type="primary">cysJ</name>
    <name evidence="17" type="ORF">BA890_13090</name>
</gene>
<dbReference type="Gene3D" id="2.40.30.10">
    <property type="entry name" value="Translation factors"/>
    <property type="match status" value="1"/>
</dbReference>
<dbReference type="EC" id="1.8.1.2" evidence="11 12"/>
<dbReference type="PANTHER" id="PTHR19384">
    <property type="entry name" value="NITRIC OXIDE SYNTHASE-RELATED"/>
    <property type="match status" value="1"/>
</dbReference>
<dbReference type="GeneID" id="70914125"/>
<feature type="binding site" evidence="11 13">
    <location>
        <position position="623"/>
    </location>
    <ligand>
        <name>FAD</name>
        <dbReference type="ChEBI" id="CHEBI:57692"/>
    </ligand>
</feature>
<dbReference type="InterPro" id="IPR001433">
    <property type="entry name" value="OxRdtase_FAD/NAD-bd"/>
</dbReference>
<dbReference type="GO" id="GO:0000103">
    <property type="term" value="P:sulfate assimilation"/>
    <property type="evidence" value="ECO:0007669"/>
    <property type="project" value="UniProtKB-UniRule"/>
</dbReference>
<proteinExistence type="inferred from homology"/>
<evidence type="ECO:0000259" key="15">
    <source>
        <dbReference type="PROSITE" id="PS50902"/>
    </source>
</evidence>
<comment type="cofactor">
    <cofactor evidence="11 12 13">
        <name>FAD</name>
        <dbReference type="ChEBI" id="CHEBI:57692"/>
    </cofactor>
    <text evidence="11 12 13">Binds 1 FAD per subunit.</text>
</comment>
<feature type="domain" description="FAD-binding FR-type" evidence="16">
    <location>
        <begin position="258"/>
        <end position="472"/>
    </location>
</feature>
<feature type="binding site" evidence="11 13">
    <location>
        <begin position="410"/>
        <end position="413"/>
    </location>
    <ligand>
        <name>FAD</name>
        <dbReference type="ChEBI" id="CHEBI:57692"/>
    </ligand>
</feature>
<comment type="cofactor">
    <cofactor evidence="11 12 13">
        <name>FMN</name>
        <dbReference type="ChEBI" id="CHEBI:58210"/>
    </cofactor>
    <text evidence="11 12 13">Binds 1 FMN per subunit.</text>
</comment>
<comment type="similarity">
    <text evidence="11">In the N-terminal section; belongs to the flavodoxin family.</text>
</comment>